<sequence>MSVGRFNRTSLFDMCASPLWGHNFSPVSVFTLMDQAETLGTGRKGNASIRSRSISIRTVYSTVKETGSSLGTHRLGSQLPSPPIQGSSLHMLYLSFHYNFRACLDYN</sequence>
<reference evidence="2" key="2">
    <citation type="submission" date="2015-01" db="EMBL/GenBank/DDBJ databases">
        <title>Evolutionary Origins and Diversification of the Mycorrhizal Mutualists.</title>
        <authorList>
            <consortium name="DOE Joint Genome Institute"/>
            <consortium name="Mycorrhizal Genomics Consortium"/>
            <person name="Kohler A."/>
            <person name="Kuo A."/>
            <person name="Nagy L.G."/>
            <person name="Floudas D."/>
            <person name="Copeland A."/>
            <person name="Barry K.W."/>
            <person name="Cichocki N."/>
            <person name="Veneault-Fourrey C."/>
            <person name="LaButti K."/>
            <person name="Lindquist E.A."/>
            <person name="Lipzen A."/>
            <person name="Lundell T."/>
            <person name="Morin E."/>
            <person name="Murat C."/>
            <person name="Riley R."/>
            <person name="Ohm R."/>
            <person name="Sun H."/>
            <person name="Tunlid A."/>
            <person name="Henrissat B."/>
            <person name="Grigoriev I.V."/>
            <person name="Hibbett D.S."/>
            <person name="Martin F."/>
        </authorList>
    </citation>
    <scope>NUCLEOTIDE SEQUENCE [LARGE SCALE GENOMIC DNA]</scope>
    <source>
        <strain evidence="2">F 1598</strain>
    </source>
</reference>
<proteinExistence type="predicted"/>
<evidence type="ECO:0000313" key="2">
    <source>
        <dbReference type="Proteomes" id="UP000054166"/>
    </source>
</evidence>
<accession>A0A0C3EV69</accession>
<reference evidence="1 2" key="1">
    <citation type="submission" date="2014-04" db="EMBL/GenBank/DDBJ databases">
        <authorList>
            <consortium name="DOE Joint Genome Institute"/>
            <person name="Kuo A."/>
            <person name="Tarkka M."/>
            <person name="Buscot F."/>
            <person name="Kohler A."/>
            <person name="Nagy L.G."/>
            <person name="Floudas D."/>
            <person name="Copeland A."/>
            <person name="Barry K.W."/>
            <person name="Cichocki N."/>
            <person name="Veneault-Fourrey C."/>
            <person name="LaButti K."/>
            <person name="Lindquist E.A."/>
            <person name="Lipzen A."/>
            <person name="Lundell T."/>
            <person name="Morin E."/>
            <person name="Murat C."/>
            <person name="Sun H."/>
            <person name="Tunlid A."/>
            <person name="Henrissat B."/>
            <person name="Grigoriev I.V."/>
            <person name="Hibbett D.S."/>
            <person name="Martin F."/>
            <person name="Nordberg H.P."/>
            <person name="Cantor M.N."/>
            <person name="Hua S.X."/>
        </authorList>
    </citation>
    <scope>NUCLEOTIDE SEQUENCE [LARGE SCALE GENOMIC DNA]</scope>
    <source>
        <strain evidence="1 2">F 1598</strain>
    </source>
</reference>
<evidence type="ECO:0000313" key="1">
    <source>
        <dbReference type="EMBL" id="KIM71919.1"/>
    </source>
</evidence>
<dbReference type="Proteomes" id="UP000054166">
    <property type="component" value="Unassembled WGS sequence"/>
</dbReference>
<keyword evidence="2" id="KW-1185">Reference proteome</keyword>
<dbReference type="EMBL" id="KN833188">
    <property type="protein sequence ID" value="KIM71919.1"/>
    <property type="molecule type" value="Genomic_DNA"/>
</dbReference>
<dbReference type="AlphaFoldDB" id="A0A0C3EV69"/>
<dbReference type="InParanoid" id="A0A0C3EV69"/>
<name>A0A0C3EV69_PILCF</name>
<dbReference type="HOGENOM" id="CLU_2210984_0_0_1"/>
<organism evidence="1 2">
    <name type="scientific">Piloderma croceum (strain F 1598)</name>
    <dbReference type="NCBI Taxonomy" id="765440"/>
    <lineage>
        <taxon>Eukaryota</taxon>
        <taxon>Fungi</taxon>
        <taxon>Dikarya</taxon>
        <taxon>Basidiomycota</taxon>
        <taxon>Agaricomycotina</taxon>
        <taxon>Agaricomycetes</taxon>
        <taxon>Agaricomycetidae</taxon>
        <taxon>Atheliales</taxon>
        <taxon>Atheliaceae</taxon>
        <taxon>Piloderma</taxon>
    </lineage>
</organism>
<protein>
    <submittedName>
        <fullName evidence="1">Uncharacterized protein</fullName>
    </submittedName>
</protein>
<gene>
    <name evidence="1" type="ORF">PILCRDRAFT_747679</name>
</gene>